<evidence type="ECO:0000313" key="4">
    <source>
        <dbReference type="Proteomes" id="UP001431783"/>
    </source>
</evidence>
<comment type="caution">
    <text evidence="3">The sequence shown here is derived from an EMBL/GenBank/DDBJ whole genome shotgun (WGS) entry which is preliminary data.</text>
</comment>
<protein>
    <submittedName>
        <fullName evidence="3">Uncharacterized protein</fullName>
    </submittedName>
</protein>
<organism evidence="3 4">
    <name type="scientific">Henosepilachna vigintioctopunctata</name>
    <dbReference type="NCBI Taxonomy" id="420089"/>
    <lineage>
        <taxon>Eukaryota</taxon>
        <taxon>Metazoa</taxon>
        <taxon>Ecdysozoa</taxon>
        <taxon>Arthropoda</taxon>
        <taxon>Hexapoda</taxon>
        <taxon>Insecta</taxon>
        <taxon>Pterygota</taxon>
        <taxon>Neoptera</taxon>
        <taxon>Endopterygota</taxon>
        <taxon>Coleoptera</taxon>
        <taxon>Polyphaga</taxon>
        <taxon>Cucujiformia</taxon>
        <taxon>Coccinelloidea</taxon>
        <taxon>Coccinellidae</taxon>
        <taxon>Epilachninae</taxon>
        <taxon>Epilachnini</taxon>
        <taxon>Henosepilachna</taxon>
    </lineage>
</organism>
<dbReference type="EMBL" id="JARQZJ010000138">
    <property type="protein sequence ID" value="KAK9892770.1"/>
    <property type="molecule type" value="Genomic_DNA"/>
</dbReference>
<keyword evidence="2" id="KW-0732">Signal</keyword>
<reference evidence="3 4" key="1">
    <citation type="submission" date="2023-03" db="EMBL/GenBank/DDBJ databases">
        <title>Genome insight into feeding habits of ladybird beetles.</title>
        <authorList>
            <person name="Li H.-S."/>
            <person name="Huang Y.-H."/>
            <person name="Pang H."/>
        </authorList>
    </citation>
    <scope>NUCLEOTIDE SEQUENCE [LARGE SCALE GENOMIC DNA]</scope>
    <source>
        <strain evidence="3">SYSU_2023b</strain>
        <tissue evidence="3">Whole body</tissue>
    </source>
</reference>
<evidence type="ECO:0000313" key="3">
    <source>
        <dbReference type="EMBL" id="KAK9892770.1"/>
    </source>
</evidence>
<evidence type="ECO:0000256" key="1">
    <source>
        <dbReference type="SAM" id="MobiDB-lite"/>
    </source>
</evidence>
<gene>
    <name evidence="3" type="ORF">WA026_021960</name>
</gene>
<keyword evidence="4" id="KW-1185">Reference proteome</keyword>
<accession>A0AAW1VFJ0</accession>
<dbReference type="AlphaFoldDB" id="A0AAW1VFJ0"/>
<name>A0AAW1VFJ0_9CUCU</name>
<feature type="chain" id="PRO_5043519936" evidence="2">
    <location>
        <begin position="25"/>
        <end position="124"/>
    </location>
</feature>
<dbReference type="Proteomes" id="UP001431783">
    <property type="component" value="Unassembled WGS sequence"/>
</dbReference>
<sequence>MRTAKVMKVILFLCAVFVNHCVVAKPYITRMKRFSDQHLADLETRIALNTKYNGIAITVPVGGGKYGVEPWKLGRKRRSEPRAVEQFFTPQEEDEGDPSRPTPLSHDELLFLAKIGLMSLRQKY</sequence>
<proteinExistence type="predicted"/>
<evidence type="ECO:0000256" key="2">
    <source>
        <dbReference type="SAM" id="SignalP"/>
    </source>
</evidence>
<feature type="region of interest" description="Disordered" evidence="1">
    <location>
        <begin position="82"/>
        <end position="105"/>
    </location>
</feature>
<feature type="signal peptide" evidence="2">
    <location>
        <begin position="1"/>
        <end position="24"/>
    </location>
</feature>